<organism evidence="2 3">
    <name type="scientific">Porites lobata</name>
    <dbReference type="NCBI Taxonomy" id="104759"/>
    <lineage>
        <taxon>Eukaryota</taxon>
        <taxon>Metazoa</taxon>
        <taxon>Cnidaria</taxon>
        <taxon>Anthozoa</taxon>
        <taxon>Hexacorallia</taxon>
        <taxon>Scleractinia</taxon>
        <taxon>Fungiina</taxon>
        <taxon>Poritidae</taxon>
        <taxon>Porites</taxon>
    </lineage>
</organism>
<feature type="region of interest" description="Disordered" evidence="1">
    <location>
        <begin position="39"/>
        <end position="81"/>
    </location>
</feature>
<sequence length="195" mass="23017">GVLKRIQGYRRGTGRVQEGYSRVRITMFSNYNHFVQKGYGNFEDDDDDIESSQESEQSSQSSQSSEQMDSSGEEEEEHVDPWSRIQNEVCNRHEAQLEALINEYEQNGDSPEVARIKAENALLPVYRKELRKVFLEFLQWMHAMKKDPTFRKVMETRQDLKDTEGYDWLESTELAIDKRKFLLNRLFCQTNCSRR</sequence>
<reference evidence="2 3" key="1">
    <citation type="submission" date="2022-05" db="EMBL/GenBank/DDBJ databases">
        <authorList>
            <consortium name="Genoscope - CEA"/>
            <person name="William W."/>
        </authorList>
    </citation>
    <scope>NUCLEOTIDE SEQUENCE [LARGE SCALE GENOMIC DNA]</scope>
</reference>
<proteinExistence type="predicted"/>
<gene>
    <name evidence="2" type="ORF">PLOB_00048111</name>
</gene>
<feature type="non-terminal residue" evidence="2">
    <location>
        <position position="1"/>
    </location>
</feature>
<dbReference type="Proteomes" id="UP001159405">
    <property type="component" value="Unassembled WGS sequence"/>
</dbReference>
<comment type="caution">
    <text evidence="2">The sequence shown here is derived from an EMBL/GenBank/DDBJ whole genome shotgun (WGS) entry which is preliminary data.</text>
</comment>
<feature type="compositionally biased region" description="Acidic residues" evidence="1">
    <location>
        <begin position="42"/>
        <end position="53"/>
    </location>
</feature>
<accession>A0ABN8N1Z5</accession>
<evidence type="ECO:0000313" key="3">
    <source>
        <dbReference type="Proteomes" id="UP001159405"/>
    </source>
</evidence>
<protein>
    <submittedName>
        <fullName evidence="2">Uncharacterized protein</fullName>
    </submittedName>
</protein>
<feature type="compositionally biased region" description="Low complexity" evidence="1">
    <location>
        <begin position="54"/>
        <end position="70"/>
    </location>
</feature>
<evidence type="ECO:0000313" key="2">
    <source>
        <dbReference type="EMBL" id="CAH3041205.1"/>
    </source>
</evidence>
<keyword evidence="3" id="KW-1185">Reference proteome</keyword>
<feature type="non-terminal residue" evidence="2">
    <location>
        <position position="195"/>
    </location>
</feature>
<dbReference type="EMBL" id="CALNXK010000009">
    <property type="protein sequence ID" value="CAH3041205.1"/>
    <property type="molecule type" value="Genomic_DNA"/>
</dbReference>
<evidence type="ECO:0000256" key="1">
    <source>
        <dbReference type="SAM" id="MobiDB-lite"/>
    </source>
</evidence>
<name>A0ABN8N1Z5_9CNID</name>